<protein>
    <submittedName>
        <fullName evidence="2">Uncharacterized protein</fullName>
    </submittedName>
</protein>
<proteinExistence type="predicted"/>
<evidence type="ECO:0000313" key="3">
    <source>
        <dbReference type="Proteomes" id="UP000007305"/>
    </source>
</evidence>
<reference evidence="2" key="2">
    <citation type="submission" date="2019-07" db="EMBL/GenBank/DDBJ databases">
        <authorList>
            <person name="Seetharam A."/>
            <person name="Woodhouse M."/>
            <person name="Cannon E."/>
        </authorList>
    </citation>
    <scope>NUCLEOTIDE SEQUENCE [LARGE SCALE GENOMIC DNA]</scope>
    <source>
        <strain evidence="2">cv. B73</strain>
    </source>
</reference>
<evidence type="ECO:0000256" key="1">
    <source>
        <dbReference type="SAM" id="MobiDB-lite"/>
    </source>
</evidence>
<feature type="region of interest" description="Disordered" evidence="1">
    <location>
        <begin position="36"/>
        <end position="62"/>
    </location>
</feature>
<reference evidence="3" key="1">
    <citation type="journal article" date="2009" name="Science">
        <title>The B73 maize genome: complexity, diversity, and dynamics.</title>
        <authorList>
            <person name="Schnable P.S."/>
            <person name="Ware D."/>
            <person name="Fulton R.S."/>
            <person name="Stein J.C."/>
            <person name="Wei F."/>
            <person name="Pasternak S."/>
            <person name="Liang C."/>
            <person name="Zhang J."/>
            <person name="Fulton L."/>
            <person name="Graves T.A."/>
            <person name="Minx P."/>
            <person name="Reily A.D."/>
            <person name="Courtney L."/>
            <person name="Kruchowski S.S."/>
            <person name="Tomlinson C."/>
            <person name="Strong C."/>
            <person name="Delehaunty K."/>
            <person name="Fronick C."/>
            <person name="Courtney B."/>
            <person name="Rock S.M."/>
            <person name="Belter E."/>
            <person name="Du F."/>
            <person name="Kim K."/>
            <person name="Abbott R.M."/>
            <person name="Cotton M."/>
            <person name="Levy A."/>
            <person name="Marchetto P."/>
            <person name="Ochoa K."/>
            <person name="Jackson S.M."/>
            <person name="Gillam B."/>
            <person name="Chen W."/>
            <person name="Yan L."/>
            <person name="Higginbotham J."/>
            <person name="Cardenas M."/>
            <person name="Waligorski J."/>
            <person name="Applebaum E."/>
            <person name="Phelps L."/>
            <person name="Falcone J."/>
            <person name="Kanchi K."/>
            <person name="Thane T."/>
            <person name="Scimone A."/>
            <person name="Thane N."/>
            <person name="Henke J."/>
            <person name="Wang T."/>
            <person name="Ruppert J."/>
            <person name="Shah N."/>
            <person name="Rotter K."/>
            <person name="Hodges J."/>
            <person name="Ingenthron E."/>
            <person name="Cordes M."/>
            <person name="Kohlberg S."/>
            <person name="Sgro J."/>
            <person name="Delgado B."/>
            <person name="Mead K."/>
            <person name="Chinwalla A."/>
            <person name="Leonard S."/>
            <person name="Crouse K."/>
            <person name="Collura K."/>
            <person name="Kudrna D."/>
            <person name="Currie J."/>
            <person name="He R."/>
            <person name="Angelova A."/>
            <person name="Rajasekar S."/>
            <person name="Mueller T."/>
            <person name="Lomeli R."/>
            <person name="Scara G."/>
            <person name="Ko A."/>
            <person name="Delaney K."/>
            <person name="Wissotski M."/>
            <person name="Lopez G."/>
            <person name="Campos D."/>
            <person name="Braidotti M."/>
            <person name="Ashley E."/>
            <person name="Golser W."/>
            <person name="Kim H."/>
            <person name="Lee S."/>
            <person name="Lin J."/>
            <person name="Dujmic Z."/>
            <person name="Kim W."/>
            <person name="Talag J."/>
            <person name="Zuccolo A."/>
            <person name="Fan C."/>
            <person name="Sebastian A."/>
            <person name="Kramer M."/>
            <person name="Spiegel L."/>
            <person name="Nascimento L."/>
            <person name="Zutavern T."/>
            <person name="Miller B."/>
            <person name="Ambroise C."/>
            <person name="Muller S."/>
            <person name="Spooner W."/>
            <person name="Narechania A."/>
            <person name="Ren L."/>
            <person name="Wei S."/>
            <person name="Kumari S."/>
            <person name="Faga B."/>
            <person name="Levy M.J."/>
            <person name="McMahan L."/>
            <person name="Van Buren P."/>
            <person name="Vaughn M.W."/>
            <person name="Ying K."/>
            <person name="Yeh C.-T."/>
            <person name="Emrich S.J."/>
            <person name="Jia Y."/>
            <person name="Kalyanaraman A."/>
            <person name="Hsia A.-P."/>
            <person name="Barbazuk W.B."/>
            <person name="Baucom R.S."/>
            <person name="Brutnell T.P."/>
            <person name="Carpita N.C."/>
            <person name="Chaparro C."/>
            <person name="Chia J.-M."/>
            <person name="Deragon J.-M."/>
            <person name="Estill J.C."/>
            <person name="Fu Y."/>
            <person name="Jeddeloh J.A."/>
            <person name="Han Y."/>
            <person name="Lee H."/>
            <person name="Li P."/>
            <person name="Lisch D.R."/>
            <person name="Liu S."/>
            <person name="Liu Z."/>
            <person name="Nagel D.H."/>
            <person name="McCann M.C."/>
            <person name="SanMiguel P."/>
            <person name="Myers A.M."/>
            <person name="Nettleton D."/>
            <person name="Nguyen J."/>
            <person name="Penning B.W."/>
            <person name="Ponnala L."/>
            <person name="Schneider K.L."/>
            <person name="Schwartz D.C."/>
            <person name="Sharma A."/>
            <person name="Soderlund C."/>
            <person name="Springer N.M."/>
            <person name="Sun Q."/>
            <person name="Wang H."/>
            <person name="Waterman M."/>
            <person name="Westerman R."/>
            <person name="Wolfgruber T.K."/>
            <person name="Yang L."/>
            <person name="Yu Y."/>
            <person name="Zhang L."/>
            <person name="Zhou S."/>
            <person name="Zhu Q."/>
            <person name="Bennetzen J.L."/>
            <person name="Dawe R.K."/>
            <person name="Jiang J."/>
            <person name="Jiang N."/>
            <person name="Presting G.G."/>
            <person name="Wessler S.R."/>
            <person name="Aluru S."/>
            <person name="Martienssen R.A."/>
            <person name="Clifton S.W."/>
            <person name="McCombie W.R."/>
            <person name="Wing R.A."/>
            <person name="Wilson R.K."/>
        </authorList>
    </citation>
    <scope>NUCLEOTIDE SEQUENCE [LARGE SCALE GENOMIC DNA]</scope>
    <source>
        <strain evidence="3">cv. B73</strain>
    </source>
</reference>
<sequence length="218" mass="23546">MNGEIGLQVLANYLLITPPVALRGLTRGPYMHVHRESENGVRSQDGEPSNPAGTARGPHSLDAASSAARIQLGNYAYRQPEKSSDPPSGLVLKSSLRSLLPLPPFRSDLALPLEESPCHVAGVWFSSSPPMRARAAQPEAARRGLLCLSSSSASRLPPCLLPYVSFSGVSIDRRPSVRRRWQRQQPPVVVFTLVSSRSARSLLFDFAGAMSPLVAGRQ</sequence>
<keyword evidence="3" id="KW-1185">Reference proteome</keyword>
<dbReference type="InParanoid" id="A0A804RM98"/>
<dbReference type="Proteomes" id="UP000007305">
    <property type="component" value="Chromosome 10"/>
</dbReference>
<name>A0A804RM98_MAIZE</name>
<accession>A0A804RM98</accession>
<dbReference type="AlphaFoldDB" id="A0A804RM98"/>
<dbReference type="Gramene" id="Zm00001eb430860_T001">
    <property type="protein sequence ID" value="Zm00001eb430860_P001"/>
    <property type="gene ID" value="Zm00001eb430860"/>
</dbReference>
<evidence type="ECO:0000313" key="2">
    <source>
        <dbReference type="EnsemblPlants" id="Zm00001eb430860_P001"/>
    </source>
</evidence>
<organism evidence="2 3">
    <name type="scientific">Zea mays</name>
    <name type="common">Maize</name>
    <dbReference type="NCBI Taxonomy" id="4577"/>
    <lineage>
        <taxon>Eukaryota</taxon>
        <taxon>Viridiplantae</taxon>
        <taxon>Streptophyta</taxon>
        <taxon>Embryophyta</taxon>
        <taxon>Tracheophyta</taxon>
        <taxon>Spermatophyta</taxon>
        <taxon>Magnoliopsida</taxon>
        <taxon>Liliopsida</taxon>
        <taxon>Poales</taxon>
        <taxon>Poaceae</taxon>
        <taxon>PACMAD clade</taxon>
        <taxon>Panicoideae</taxon>
        <taxon>Andropogonodae</taxon>
        <taxon>Andropogoneae</taxon>
        <taxon>Tripsacinae</taxon>
        <taxon>Zea</taxon>
    </lineage>
</organism>
<reference evidence="2" key="3">
    <citation type="submission" date="2021-05" db="UniProtKB">
        <authorList>
            <consortium name="EnsemblPlants"/>
        </authorList>
    </citation>
    <scope>IDENTIFICATION</scope>
    <source>
        <strain evidence="2">cv. B73</strain>
    </source>
</reference>
<dbReference type="EnsemblPlants" id="Zm00001eb430860_T001">
    <property type="protein sequence ID" value="Zm00001eb430860_P001"/>
    <property type="gene ID" value="Zm00001eb430860"/>
</dbReference>